<evidence type="ECO:0000256" key="8">
    <source>
        <dbReference type="ARBA" id="ARBA00022737"/>
    </source>
</evidence>
<evidence type="ECO:0000256" key="6">
    <source>
        <dbReference type="ARBA" id="ARBA00022679"/>
    </source>
</evidence>
<evidence type="ECO:0000256" key="9">
    <source>
        <dbReference type="ARBA" id="ARBA00022771"/>
    </source>
</evidence>
<evidence type="ECO:0000259" key="14">
    <source>
        <dbReference type="PROSITE" id="PS51873"/>
    </source>
</evidence>
<dbReference type="InterPro" id="IPR017907">
    <property type="entry name" value="Znf_RING_CS"/>
</dbReference>
<dbReference type="PROSITE" id="PS50089">
    <property type="entry name" value="ZF_RING_2"/>
    <property type="match status" value="1"/>
</dbReference>
<dbReference type="Gene3D" id="1.20.120.1750">
    <property type="match status" value="1"/>
</dbReference>
<keyword evidence="8" id="KW-0677">Repeat</keyword>
<comment type="similarity">
    <text evidence="4">Belongs to the RBR family. Ariadne subfamily.</text>
</comment>
<keyword evidence="16" id="KW-1185">Reference proteome</keyword>
<evidence type="ECO:0000256" key="10">
    <source>
        <dbReference type="ARBA" id="ARBA00022786"/>
    </source>
</evidence>
<dbReference type="Proteomes" id="UP001604277">
    <property type="component" value="Unassembled WGS sequence"/>
</dbReference>
<dbReference type="PANTHER" id="PTHR11685">
    <property type="entry name" value="RBR FAMILY RING FINGER AND IBR DOMAIN-CONTAINING"/>
    <property type="match status" value="1"/>
</dbReference>
<comment type="cofactor">
    <cofactor evidence="2">
        <name>Zn(2+)</name>
        <dbReference type="ChEBI" id="CHEBI:29105"/>
    </cofactor>
</comment>
<keyword evidence="6" id="KW-0808">Transferase</keyword>
<comment type="function">
    <text evidence="3">Might act as an E3 ubiquitin-protein ligase, or as part of E3 complex, which accepts ubiquitin from specific E2 ubiquitin-conjugating enzymes and then transfers it to substrates.</text>
</comment>
<feature type="domain" description="RING-type" evidence="14">
    <location>
        <begin position="108"/>
        <end position="328"/>
    </location>
</feature>
<evidence type="ECO:0000256" key="11">
    <source>
        <dbReference type="ARBA" id="ARBA00022833"/>
    </source>
</evidence>
<evidence type="ECO:0000256" key="1">
    <source>
        <dbReference type="ARBA" id="ARBA00001798"/>
    </source>
</evidence>
<sequence>MATEVSEILNIADDDATAASVDDDLIVLYAKTVSFKKGSSKMNPISVEDYHLQAKKVIDVSQDFVYYDLGNDDEDEVKILDSFTKTCKKFYKSSNIKPAKDREFGLPTTFMCEICVDEKPTNELFRILGCTHSYCSECMAKYVASKLQENITVITCPVSGCKGFLEPYHCRSILPQQVFDRWGEALCEAVVLASEKFYCPFKDCSAMLINDTMGGNEDITQSECPNCNRLFCVQCKVPWHSGIQCAEFQNLKKDERSNEDIMLMNLAKSKKWTRCPKCRFYVEKSEGCLFMTCSNPRSAQYFSESPSFSYNNSKPLTRLAEIGDDRRMEMID</sequence>
<dbReference type="GO" id="GO:0061630">
    <property type="term" value="F:ubiquitin protein ligase activity"/>
    <property type="evidence" value="ECO:0007669"/>
    <property type="project" value="UniProtKB-EC"/>
</dbReference>
<keyword evidence="9 12" id="KW-0863">Zinc-finger</keyword>
<organism evidence="15 16">
    <name type="scientific">Forsythia ovata</name>
    <dbReference type="NCBI Taxonomy" id="205694"/>
    <lineage>
        <taxon>Eukaryota</taxon>
        <taxon>Viridiplantae</taxon>
        <taxon>Streptophyta</taxon>
        <taxon>Embryophyta</taxon>
        <taxon>Tracheophyta</taxon>
        <taxon>Spermatophyta</taxon>
        <taxon>Magnoliopsida</taxon>
        <taxon>eudicotyledons</taxon>
        <taxon>Gunneridae</taxon>
        <taxon>Pentapetalae</taxon>
        <taxon>asterids</taxon>
        <taxon>lamiids</taxon>
        <taxon>Lamiales</taxon>
        <taxon>Oleaceae</taxon>
        <taxon>Forsythieae</taxon>
        <taxon>Forsythia</taxon>
    </lineage>
</organism>
<keyword evidence="10" id="KW-0833">Ubl conjugation pathway</keyword>
<evidence type="ECO:0000256" key="2">
    <source>
        <dbReference type="ARBA" id="ARBA00001947"/>
    </source>
</evidence>
<dbReference type="PROSITE" id="PS00518">
    <property type="entry name" value="ZF_RING_1"/>
    <property type="match status" value="1"/>
</dbReference>
<dbReference type="InterPro" id="IPR031127">
    <property type="entry name" value="E3_UB_ligase_RBR"/>
</dbReference>
<evidence type="ECO:0000256" key="7">
    <source>
        <dbReference type="ARBA" id="ARBA00022723"/>
    </source>
</evidence>
<evidence type="ECO:0000259" key="13">
    <source>
        <dbReference type="PROSITE" id="PS50089"/>
    </source>
</evidence>
<dbReference type="Gene3D" id="3.30.40.10">
    <property type="entry name" value="Zinc/RING finger domain, C3HC4 (zinc finger)"/>
    <property type="match status" value="1"/>
</dbReference>
<feature type="domain" description="RING-type" evidence="13">
    <location>
        <begin position="112"/>
        <end position="158"/>
    </location>
</feature>
<dbReference type="CDD" id="cd22582">
    <property type="entry name" value="BRcat_RBR_unk"/>
    <property type="match status" value="1"/>
</dbReference>
<dbReference type="GO" id="GO:0008270">
    <property type="term" value="F:zinc ion binding"/>
    <property type="evidence" value="ECO:0007669"/>
    <property type="project" value="UniProtKB-KW"/>
</dbReference>
<proteinExistence type="inferred from homology"/>
<evidence type="ECO:0000256" key="4">
    <source>
        <dbReference type="ARBA" id="ARBA00005884"/>
    </source>
</evidence>
<dbReference type="InterPro" id="IPR002867">
    <property type="entry name" value="IBR_dom"/>
</dbReference>
<evidence type="ECO:0000256" key="12">
    <source>
        <dbReference type="PROSITE-ProRule" id="PRU00175"/>
    </source>
</evidence>
<dbReference type="InterPro" id="IPR001841">
    <property type="entry name" value="Znf_RING"/>
</dbReference>
<dbReference type="InterPro" id="IPR013083">
    <property type="entry name" value="Znf_RING/FYVE/PHD"/>
</dbReference>
<comment type="caution">
    <text evidence="15">The sequence shown here is derived from an EMBL/GenBank/DDBJ whole genome shotgun (WGS) entry which is preliminary data.</text>
</comment>
<dbReference type="Pfam" id="PF01485">
    <property type="entry name" value="IBR"/>
    <property type="match status" value="1"/>
</dbReference>
<dbReference type="Pfam" id="PF00097">
    <property type="entry name" value="zf-C3HC4"/>
    <property type="match status" value="1"/>
</dbReference>
<reference evidence="16" key="1">
    <citation type="submission" date="2024-07" db="EMBL/GenBank/DDBJ databases">
        <title>Two chromosome-level genome assemblies of Korean endemic species Abeliophyllum distichum and Forsythia ovata (Oleaceae).</title>
        <authorList>
            <person name="Jang H."/>
        </authorList>
    </citation>
    <scope>NUCLEOTIDE SEQUENCE [LARGE SCALE GENOMIC DNA]</scope>
</reference>
<accession>A0ABD1X002</accession>
<dbReference type="SUPFAM" id="SSF57850">
    <property type="entry name" value="RING/U-box"/>
    <property type="match status" value="3"/>
</dbReference>
<name>A0ABD1X002_9LAMI</name>
<dbReference type="InterPro" id="IPR018957">
    <property type="entry name" value="Znf_C3HC4_RING-type"/>
</dbReference>
<keyword evidence="11" id="KW-0862">Zinc</keyword>
<evidence type="ECO:0000313" key="15">
    <source>
        <dbReference type="EMBL" id="KAL2553835.1"/>
    </source>
</evidence>
<dbReference type="FunFam" id="3.30.40.10:FF:000230">
    <property type="entry name" value="RBR-type E3 ubiquitin transferase"/>
    <property type="match status" value="1"/>
</dbReference>
<keyword evidence="7" id="KW-0479">Metal-binding</keyword>
<evidence type="ECO:0000256" key="5">
    <source>
        <dbReference type="ARBA" id="ARBA00012251"/>
    </source>
</evidence>
<comment type="catalytic activity">
    <reaction evidence="1">
        <text>[E2 ubiquitin-conjugating enzyme]-S-ubiquitinyl-L-cysteine + [acceptor protein]-L-lysine = [E2 ubiquitin-conjugating enzyme]-L-cysteine + [acceptor protein]-N(6)-ubiquitinyl-L-lysine.</text>
        <dbReference type="EC" id="2.3.2.31"/>
    </reaction>
</comment>
<dbReference type="SMART" id="SM00647">
    <property type="entry name" value="IBR"/>
    <property type="match status" value="1"/>
</dbReference>
<protein>
    <recommendedName>
        <fullName evidence="5">RBR-type E3 ubiquitin transferase</fullName>
        <ecNumber evidence="5">2.3.2.31</ecNumber>
    </recommendedName>
</protein>
<evidence type="ECO:0000313" key="16">
    <source>
        <dbReference type="Proteomes" id="UP001604277"/>
    </source>
</evidence>
<gene>
    <name evidence="15" type="ORF">Fot_07454</name>
</gene>
<dbReference type="InterPro" id="IPR044066">
    <property type="entry name" value="TRIAD_supradom"/>
</dbReference>
<dbReference type="AlphaFoldDB" id="A0ABD1X002"/>
<evidence type="ECO:0000256" key="3">
    <source>
        <dbReference type="ARBA" id="ARBA00003976"/>
    </source>
</evidence>
<dbReference type="EC" id="2.3.2.31" evidence="5"/>
<dbReference type="PROSITE" id="PS51873">
    <property type="entry name" value="TRIAD"/>
    <property type="match status" value="1"/>
</dbReference>
<dbReference type="EMBL" id="JBFOLJ010000002">
    <property type="protein sequence ID" value="KAL2553835.1"/>
    <property type="molecule type" value="Genomic_DNA"/>
</dbReference>